<dbReference type="SUPFAM" id="SSF103506">
    <property type="entry name" value="Mitochondrial carrier"/>
    <property type="match status" value="1"/>
</dbReference>
<feature type="compositionally biased region" description="Acidic residues" evidence="5">
    <location>
        <begin position="804"/>
        <end position="828"/>
    </location>
</feature>
<dbReference type="InterPro" id="IPR018108">
    <property type="entry name" value="MCP_transmembrane"/>
</dbReference>
<keyword evidence="3 4" id="KW-0472">Membrane</keyword>
<feature type="compositionally biased region" description="Basic and acidic residues" evidence="5">
    <location>
        <begin position="877"/>
        <end position="886"/>
    </location>
</feature>
<dbReference type="Pfam" id="PF00153">
    <property type="entry name" value="Mito_carr"/>
    <property type="match status" value="1"/>
</dbReference>
<feature type="transmembrane region" description="Helical" evidence="6">
    <location>
        <begin position="12"/>
        <end position="31"/>
    </location>
</feature>
<comment type="subcellular location">
    <subcellularLocation>
        <location evidence="1">Membrane</location>
        <topology evidence="1">Multi-pass membrane protein</topology>
    </subcellularLocation>
</comment>
<evidence type="ECO:0000256" key="6">
    <source>
        <dbReference type="SAM" id="Phobius"/>
    </source>
</evidence>
<dbReference type="PANTHER" id="PTHR31286">
    <property type="entry name" value="GLYCINE-RICH CELL WALL STRUCTURAL PROTEIN 1.8-LIKE"/>
    <property type="match status" value="1"/>
</dbReference>
<dbReference type="InterPro" id="IPR025558">
    <property type="entry name" value="DUF4283"/>
</dbReference>
<dbReference type="InterPro" id="IPR025836">
    <property type="entry name" value="Zn_knuckle_CX2CX4HX4C"/>
</dbReference>
<sequence length="930" mass="104342">MKNFTTFEKALIGSSTGGMAGAFTYVCLLPLDTIKTKLQTKGATQIYKGSVDVIVKTFQAKGILGFYSGISVVIVGSTVSSAIYFGTSVMVPKELITQRMQASVVGRNLPVGVLSYSSFEYLKAAVLAKTKKGHLEPFESVCCGALAGAIAMAFLLGGNNQLDTLIWYSWLGGIIIGTMIGSNMVLEEHYKVGPRNIVITGRYGSTKCGIKAPSGITFDRLQVVEGRSTYNISRHGAYRFTSKLRKEVVGLDMEAITGTQGSIDELQKDMYNLFFRKKQRVVELECLNLEEQINGNLTLIGKLYGGQTIDLEELSEEVHRMWQTEKAVCLELMDREHVRFTFEEAKERAHVMEQGPWFVHGHILSIKEWAGTQELEEYNFDYVKFWVQIWDLPKMRINKANVGKIGENIGTVWEADTSCPPAFNQPIARVRVEMDIKERLLKDLTIRLETGETMEIRFKYEKLEIFCYFCGVIGHDQYSCRIRAQHRYELSRLGGSPKDIKPFFSSQIKANKFFNGIAYTGKQTITIVGVPNKLRYEETPVPPAQGGKGYHIRARQVRWRQNLVRESDGSRSKGRESEEDNRSEHQVTATPTAINRVASFQTYVENDCGGPARNYGYGPKQGYKARDGLDRGSDCNLDSEKLLRKTRDPVGKVSPTELDQDRDRYMGQREEIGSPQNTWLAPWTDRQEKDLVGAQMNRKDPCKDLITRSEANRVIGSTNLILAGSKAKVSSLEKIQTDNAALPNIPNQSTGFQFQSKAMRSTRFKTMVSRGPKKKEKGSYHDNIKGSGTEAEPSSNDSESSENVSEEDEETEDSEDWEADIEIDDEHPEQDVINTAAQDMVDFEYESEVSDGQPVPLAMDDSTVVKLIKYEGSNGKDPGETSKENGQEESSEQVQEDEVKNGEDNSGDLEPKQVKNRERAELEEFDRAEL</sequence>
<dbReference type="Pfam" id="PF14392">
    <property type="entry name" value="zf-CCHC_4"/>
    <property type="match status" value="1"/>
</dbReference>
<comment type="caution">
    <text evidence="9">The sequence shown here is derived from an EMBL/GenBank/DDBJ whole genome shotgun (WGS) entry which is preliminary data.</text>
</comment>
<organism evidence="9 10">
    <name type="scientific">Coptis chinensis</name>
    <dbReference type="NCBI Taxonomy" id="261450"/>
    <lineage>
        <taxon>Eukaryota</taxon>
        <taxon>Viridiplantae</taxon>
        <taxon>Streptophyta</taxon>
        <taxon>Embryophyta</taxon>
        <taxon>Tracheophyta</taxon>
        <taxon>Spermatophyta</taxon>
        <taxon>Magnoliopsida</taxon>
        <taxon>Ranunculales</taxon>
        <taxon>Ranunculaceae</taxon>
        <taxon>Coptidoideae</taxon>
        <taxon>Coptis</taxon>
    </lineage>
</organism>
<feature type="transmembrane region" description="Helical" evidence="6">
    <location>
        <begin position="138"/>
        <end position="158"/>
    </location>
</feature>
<protein>
    <recommendedName>
        <fullName evidence="11">Zinc knuckle CX2CX4HX4C domain-containing protein</fullName>
    </recommendedName>
</protein>
<dbReference type="PANTHER" id="PTHR31286:SF167">
    <property type="entry name" value="OS09G0268800 PROTEIN"/>
    <property type="match status" value="1"/>
</dbReference>
<proteinExistence type="predicted"/>
<feature type="region of interest" description="Disordered" evidence="5">
    <location>
        <begin position="561"/>
        <end position="589"/>
    </location>
</feature>
<dbReference type="EMBL" id="JADFTS010000001">
    <property type="protein sequence ID" value="KAF9625001.1"/>
    <property type="molecule type" value="Genomic_DNA"/>
</dbReference>
<evidence type="ECO:0000259" key="7">
    <source>
        <dbReference type="Pfam" id="PF14111"/>
    </source>
</evidence>
<evidence type="ECO:0000256" key="5">
    <source>
        <dbReference type="SAM" id="MobiDB-lite"/>
    </source>
</evidence>
<keyword evidence="10" id="KW-1185">Reference proteome</keyword>
<feature type="transmembrane region" description="Helical" evidence="6">
    <location>
        <begin position="64"/>
        <end position="85"/>
    </location>
</feature>
<evidence type="ECO:0000256" key="4">
    <source>
        <dbReference type="PROSITE-ProRule" id="PRU00282"/>
    </source>
</evidence>
<evidence type="ECO:0008006" key="11">
    <source>
        <dbReference type="Google" id="ProtNLM"/>
    </source>
</evidence>
<keyword evidence="2 4" id="KW-0812">Transmembrane</keyword>
<evidence type="ECO:0000256" key="3">
    <source>
        <dbReference type="ARBA" id="ARBA00023136"/>
    </source>
</evidence>
<feature type="domain" description="Zinc knuckle CX2CX4HX4C" evidence="8">
    <location>
        <begin position="434"/>
        <end position="481"/>
    </location>
</feature>
<feature type="domain" description="DUF4283" evidence="7">
    <location>
        <begin position="297"/>
        <end position="370"/>
    </location>
</feature>
<feature type="compositionally biased region" description="Acidic residues" evidence="5">
    <location>
        <begin position="887"/>
        <end position="896"/>
    </location>
</feature>
<dbReference type="Gene3D" id="1.50.40.10">
    <property type="entry name" value="Mitochondrial carrier domain"/>
    <property type="match status" value="1"/>
</dbReference>
<evidence type="ECO:0000259" key="8">
    <source>
        <dbReference type="Pfam" id="PF14392"/>
    </source>
</evidence>
<dbReference type="InterPro" id="IPR023395">
    <property type="entry name" value="MCP_dom_sf"/>
</dbReference>
<dbReference type="InterPro" id="IPR040256">
    <property type="entry name" value="At4g02000-like"/>
</dbReference>
<gene>
    <name evidence="9" type="ORF">IFM89_016997</name>
</gene>
<evidence type="ECO:0000256" key="1">
    <source>
        <dbReference type="ARBA" id="ARBA00004141"/>
    </source>
</evidence>
<feature type="repeat" description="Solcar" evidence="4">
    <location>
        <begin position="8"/>
        <end position="94"/>
    </location>
</feature>
<evidence type="ECO:0000256" key="2">
    <source>
        <dbReference type="ARBA" id="ARBA00022692"/>
    </source>
</evidence>
<evidence type="ECO:0000313" key="9">
    <source>
        <dbReference type="EMBL" id="KAF9625001.1"/>
    </source>
</evidence>
<name>A0A835MII8_9MAGN</name>
<feature type="compositionally biased region" description="Basic and acidic residues" evidence="5">
    <location>
        <begin position="563"/>
        <end position="585"/>
    </location>
</feature>
<evidence type="ECO:0000313" key="10">
    <source>
        <dbReference type="Proteomes" id="UP000631114"/>
    </source>
</evidence>
<dbReference type="Proteomes" id="UP000631114">
    <property type="component" value="Unassembled WGS sequence"/>
</dbReference>
<dbReference type="GO" id="GO:0016020">
    <property type="term" value="C:membrane"/>
    <property type="evidence" value="ECO:0007669"/>
    <property type="project" value="UniProtKB-SubCell"/>
</dbReference>
<accession>A0A835MII8</accession>
<reference evidence="9 10" key="1">
    <citation type="submission" date="2020-10" db="EMBL/GenBank/DDBJ databases">
        <title>The Coptis chinensis genome and diversification of protoberbering-type alkaloids.</title>
        <authorList>
            <person name="Wang B."/>
            <person name="Shu S."/>
            <person name="Song C."/>
            <person name="Liu Y."/>
        </authorList>
    </citation>
    <scope>NUCLEOTIDE SEQUENCE [LARGE SCALE GENOMIC DNA]</scope>
    <source>
        <strain evidence="9">HL-2020</strain>
        <tissue evidence="9">Leaf</tissue>
    </source>
</reference>
<feature type="compositionally biased region" description="Basic and acidic residues" evidence="5">
    <location>
        <begin position="897"/>
        <end position="930"/>
    </location>
</feature>
<dbReference type="OrthoDB" id="1750790at2759"/>
<feature type="compositionally biased region" description="Low complexity" evidence="5">
    <location>
        <begin position="790"/>
        <end position="803"/>
    </location>
</feature>
<dbReference type="Pfam" id="PF14111">
    <property type="entry name" value="DUF4283"/>
    <property type="match status" value="1"/>
</dbReference>
<feature type="region of interest" description="Disordered" evidence="5">
    <location>
        <begin position="765"/>
        <end position="930"/>
    </location>
</feature>
<keyword evidence="6" id="KW-1133">Transmembrane helix</keyword>
<dbReference type="PROSITE" id="PS50920">
    <property type="entry name" value="SOLCAR"/>
    <property type="match status" value="1"/>
</dbReference>
<feature type="transmembrane region" description="Helical" evidence="6">
    <location>
        <begin position="165"/>
        <end position="186"/>
    </location>
</feature>
<dbReference type="AlphaFoldDB" id="A0A835MII8"/>